<sequence length="36" mass="4208">MTSVPIVEKTYSNNINSTLLSVFDTKPCLYYIYYII</sequence>
<organism evidence="1">
    <name type="scientific">Phage sp. ctGns7</name>
    <dbReference type="NCBI Taxonomy" id="2828003"/>
    <lineage>
        <taxon>Viruses</taxon>
    </lineage>
</organism>
<protein>
    <submittedName>
        <fullName evidence="1">Uncharacterized protein</fullName>
    </submittedName>
</protein>
<dbReference type="EMBL" id="BK032555">
    <property type="protein sequence ID" value="DAF47435.1"/>
    <property type="molecule type" value="Genomic_DNA"/>
</dbReference>
<reference evidence="1" key="1">
    <citation type="journal article" date="2021" name="Proc. Natl. Acad. Sci. U.S.A.">
        <title>A Catalog of Tens of Thousands of Viruses from Human Metagenomes Reveals Hidden Associations with Chronic Diseases.</title>
        <authorList>
            <person name="Tisza M.J."/>
            <person name="Buck C.B."/>
        </authorList>
    </citation>
    <scope>NUCLEOTIDE SEQUENCE</scope>
    <source>
        <strain evidence="1">CtGns7</strain>
    </source>
</reference>
<evidence type="ECO:0000313" key="1">
    <source>
        <dbReference type="EMBL" id="DAF47435.1"/>
    </source>
</evidence>
<accession>A0A8S5S9E1</accession>
<name>A0A8S5S9E1_9VIRU</name>
<proteinExistence type="predicted"/>